<dbReference type="GO" id="GO:0003677">
    <property type="term" value="F:DNA binding"/>
    <property type="evidence" value="ECO:0007669"/>
    <property type="project" value="UniProtKB-UniRule"/>
</dbReference>
<accession>A0A2W5KFJ6</accession>
<gene>
    <name evidence="5" type="ORF">DI564_09815</name>
</gene>
<evidence type="ECO:0000313" key="6">
    <source>
        <dbReference type="Proteomes" id="UP000249046"/>
    </source>
</evidence>
<evidence type="ECO:0000256" key="2">
    <source>
        <dbReference type="PROSITE-ProRule" id="PRU01091"/>
    </source>
</evidence>
<dbReference type="GO" id="GO:0006355">
    <property type="term" value="P:regulation of DNA-templated transcription"/>
    <property type="evidence" value="ECO:0007669"/>
    <property type="project" value="InterPro"/>
</dbReference>
<dbReference type="AlphaFoldDB" id="A0A2W5KFJ6"/>
<dbReference type="PROSITE" id="PS51755">
    <property type="entry name" value="OMPR_PHOB"/>
    <property type="match status" value="1"/>
</dbReference>
<evidence type="ECO:0000256" key="1">
    <source>
        <dbReference type="ARBA" id="ARBA00023125"/>
    </source>
</evidence>
<dbReference type="Proteomes" id="UP000249046">
    <property type="component" value="Unassembled WGS sequence"/>
</dbReference>
<reference evidence="5 6" key="1">
    <citation type="submission" date="2017-08" db="EMBL/GenBank/DDBJ databases">
        <title>Infants hospitalized years apart are colonized by the same room-sourced microbial strains.</title>
        <authorList>
            <person name="Brooks B."/>
            <person name="Olm M.R."/>
            <person name="Firek B.A."/>
            <person name="Baker R."/>
            <person name="Thomas B.C."/>
            <person name="Morowitz M.J."/>
            <person name="Banfield J.F."/>
        </authorList>
    </citation>
    <scope>NUCLEOTIDE SEQUENCE [LARGE SCALE GENOMIC DNA]</scope>
    <source>
        <strain evidence="5">S2_005_003_R2_42</strain>
    </source>
</reference>
<keyword evidence="1 2" id="KW-0238">DNA-binding</keyword>
<sequence length="812" mass="87393">MNDESFRFGAYRLDAAKRELEHEGELLALTPQVFDCLTYLLRHRERAVGRDELIAAVWGRADVTDTLLAQTVMHARRAVGDSGGEQSAIRTIPRFGYRWILPVQTGAAASMPDVPAAPAPADTIDTAGPVPDRADDSALARSVREEPPPRASSMRPFTSHRARGFGLAALAAVTVALVWIARPSGEPAVPPPTASAEVRPVLVVPVAVAQIAETVWVPLGLMDAIAGRLRDGGWPVVPSATAVALARDGAAAADPLRLAREAGAGLTVAPTAEREAGNWRVRFDLHGAPELPATVSAEAPELLDAARLASDRLLALLKRQPLPDQVDADPDRALAEWVQRIESEFLADHLDAAKVLLDTAPAALRDRPELKFQAVQLDYRAGRLDRAAQGFQALLDTLSPEAQPVLRARSLIGLGSIARTRAHFDEAEPLYREAIALLDPLNQPVHLGSAWAYLGISLGSLHRFDESAAALGRARVILQGTGDAFGVAIVDAGFATMQADRRRLADAAPRLAQAIERFERLGAQAEANGLRIALAQMYRELLDHPAAFAVSATVWAQVRDQPSQRLYPMAAAVHALALIESGRLAEAGRVLDGIERQDGRHDAAYQWRQVRYARAYLDLESRRPAAAAGVLQALLADETTVPGDAGPVWRSWLTSLRAQGLDAAARAELPRVARWAARVDEEEARMHADLIAAEQYVADHEADLAYARYEAALQTADRIGVPREVARVAASYGHALIHAGWLERAATVTGRLAAFADRDFDCALVQARLHQALGQAGPWREALEQARALAGERGLPEAIDAEPLRHALSGPG</sequence>
<organism evidence="5 6">
    <name type="scientific">Rhodanobacter denitrificans</name>
    <dbReference type="NCBI Taxonomy" id="666685"/>
    <lineage>
        <taxon>Bacteria</taxon>
        <taxon>Pseudomonadati</taxon>
        <taxon>Pseudomonadota</taxon>
        <taxon>Gammaproteobacteria</taxon>
        <taxon>Lysobacterales</taxon>
        <taxon>Rhodanobacteraceae</taxon>
        <taxon>Rhodanobacter</taxon>
    </lineage>
</organism>
<evidence type="ECO:0000256" key="3">
    <source>
        <dbReference type="SAM" id="MobiDB-lite"/>
    </source>
</evidence>
<dbReference type="InterPro" id="IPR011990">
    <property type="entry name" value="TPR-like_helical_dom_sf"/>
</dbReference>
<dbReference type="InterPro" id="IPR036388">
    <property type="entry name" value="WH-like_DNA-bd_sf"/>
</dbReference>
<dbReference type="Gene3D" id="1.10.10.10">
    <property type="entry name" value="Winged helix-like DNA-binding domain superfamily/Winged helix DNA-binding domain"/>
    <property type="match status" value="1"/>
</dbReference>
<evidence type="ECO:0000313" key="5">
    <source>
        <dbReference type="EMBL" id="PZQ14789.1"/>
    </source>
</evidence>
<feature type="compositionally biased region" description="Basic and acidic residues" evidence="3">
    <location>
        <begin position="132"/>
        <end position="148"/>
    </location>
</feature>
<feature type="region of interest" description="Disordered" evidence="3">
    <location>
        <begin position="111"/>
        <end position="157"/>
    </location>
</feature>
<feature type="DNA-binding region" description="OmpR/PhoB-type" evidence="2">
    <location>
        <begin position="3"/>
        <end position="101"/>
    </location>
</feature>
<dbReference type="SUPFAM" id="SSF48452">
    <property type="entry name" value="TPR-like"/>
    <property type="match status" value="1"/>
</dbReference>
<evidence type="ECO:0000259" key="4">
    <source>
        <dbReference type="PROSITE" id="PS51755"/>
    </source>
</evidence>
<proteinExistence type="predicted"/>
<dbReference type="Gene3D" id="1.25.40.10">
    <property type="entry name" value="Tetratricopeptide repeat domain"/>
    <property type="match status" value="1"/>
</dbReference>
<dbReference type="CDD" id="cd00383">
    <property type="entry name" value="trans_reg_C"/>
    <property type="match status" value="1"/>
</dbReference>
<dbReference type="Pfam" id="PF00486">
    <property type="entry name" value="Trans_reg_C"/>
    <property type="match status" value="1"/>
</dbReference>
<dbReference type="InterPro" id="IPR016032">
    <property type="entry name" value="Sig_transdc_resp-reg_C-effctor"/>
</dbReference>
<dbReference type="InterPro" id="IPR001867">
    <property type="entry name" value="OmpR/PhoB-type_DNA-bd"/>
</dbReference>
<feature type="compositionally biased region" description="Low complexity" evidence="3">
    <location>
        <begin position="111"/>
        <end position="129"/>
    </location>
</feature>
<dbReference type="SMART" id="SM00862">
    <property type="entry name" value="Trans_reg_C"/>
    <property type="match status" value="1"/>
</dbReference>
<protein>
    <recommendedName>
        <fullName evidence="4">OmpR/PhoB-type domain-containing protein</fullName>
    </recommendedName>
</protein>
<dbReference type="EMBL" id="QFPO01000007">
    <property type="protein sequence ID" value="PZQ14789.1"/>
    <property type="molecule type" value="Genomic_DNA"/>
</dbReference>
<feature type="domain" description="OmpR/PhoB-type" evidence="4">
    <location>
        <begin position="3"/>
        <end position="101"/>
    </location>
</feature>
<dbReference type="GO" id="GO:0000160">
    <property type="term" value="P:phosphorelay signal transduction system"/>
    <property type="evidence" value="ECO:0007669"/>
    <property type="project" value="InterPro"/>
</dbReference>
<dbReference type="SUPFAM" id="SSF46894">
    <property type="entry name" value="C-terminal effector domain of the bipartite response regulators"/>
    <property type="match status" value="1"/>
</dbReference>
<name>A0A2W5KFJ6_9GAMM</name>
<comment type="caution">
    <text evidence="5">The sequence shown here is derived from an EMBL/GenBank/DDBJ whole genome shotgun (WGS) entry which is preliminary data.</text>
</comment>